<evidence type="ECO:0000313" key="1">
    <source>
        <dbReference type="EMBL" id="GGR96304.1"/>
    </source>
</evidence>
<keyword evidence="2" id="KW-1185">Reference proteome</keyword>
<name>A0A918FWY8_9ACTN</name>
<dbReference type="EMBL" id="BMTL01000015">
    <property type="protein sequence ID" value="GGR96304.1"/>
    <property type="molecule type" value="Genomic_DNA"/>
</dbReference>
<evidence type="ECO:0000313" key="2">
    <source>
        <dbReference type="Proteomes" id="UP000606194"/>
    </source>
</evidence>
<comment type="caution">
    <text evidence="1">The sequence shown here is derived from an EMBL/GenBank/DDBJ whole genome shotgun (WGS) entry which is preliminary data.</text>
</comment>
<dbReference type="Proteomes" id="UP000606194">
    <property type="component" value="Unassembled WGS sequence"/>
</dbReference>
<reference evidence="1" key="1">
    <citation type="journal article" date="2014" name="Int. J. Syst. Evol. Microbiol.">
        <title>Complete genome sequence of Corynebacterium casei LMG S-19264T (=DSM 44701T), isolated from a smear-ripened cheese.</title>
        <authorList>
            <consortium name="US DOE Joint Genome Institute (JGI-PGF)"/>
            <person name="Walter F."/>
            <person name="Albersmeier A."/>
            <person name="Kalinowski J."/>
            <person name="Ruckert C."/>
        </authorList>
    </citation>
    <scope>NUCLEOTIDE SEQUENCE</scope>
    <source>
        <strain evidence="1">JCM 4386</strain>
    </source>
</reference>
<gene>
    <name evidence="1" type="ORF">GCM10010269_38890</name>
</gene>
<reference evidence="1" key="2">
    <citation type="submission" date="2020-09" db="EMBL/GenBank/DDBJ databases">
        <authorList>
            <person name="Sun Q."/>
            <person name="Ohkuma M."/>
        </authorList>
    </citation>
    <scope>NUCLEOTIDE SEQUENCE</scope>
    <source>
        <strain evidence="1">JCM 4386</strain>
    </source>
</reference>
<organism evidence="1 2">
    <name type="scientific">Streptomyces humidus</name>
    <dbReference type="NCBI Taxonomy" id="52259"/>
    <lineage>
        <taxon>Bacteria</taxon>
        <taxon>Bacillati</taxon>
        <taxon>Actinomycetota</taxon>
        <taxon>Actinomycetes</taxon>
        <taxon>Kitasatosporales</taxon>
        <taxon>Streptomycetaceae</taxon>
        <taxon>Streptomyces</taxon>
    </lineage>
</organism>
<dbReference type="AlphaFoldDB" id="A0A918FWY8"/>
<accession>A0A918FWY8</accession>
<proteinExistence type="predicted"/>
<sequence>MARALVGSERTLVTVLRAELGLVPVPARRSLLVLGYGGICAAAYDVTRLLEHCHPGHWRRWTGAWPS</sequence>
<protein>
    <submittedName>
        <fullName evidence="1">Uncharacterized protein</fullName>
    </submittedName>
</protein>